<name>A0AAD6M7S8_9ROSI</name>
<gene>
    <name evidence="1" type="ORF">NC653_028323</name>
</gene>
<evidence type="ECO:0000313" key="1">
    <source>
        <dbReference type="EMBL" id="KAJ6980479.1"/>
    </source>
</evidence>
<dbReference type="EMBL" id="JAQIZT010000011">
    <property type="protein sequence ID" value="KAJ6980479.1"/>
    <property type="molecule type" value="Genomic_DNA"/>
</dbReference>
<evidence type="ECO:0000313" key="2">
    <source>
        <dbReference type="Proteomes" id="UP001164929"/>
    </source>
</evidence>
<reference evidence="1" key="1">
    <citation type="journal article" date="2023" name="Mol. Ecol. Resour.">
        <title>Chromosome-level genome assembly of a triploid poplar Populus alba 'Berolinensis'.</title>
        <authorList>
            <person name="Chen S."/>
            <person name="Yu Y."/>
            <person name="Wang X."/>
            <person name="Wang S."/>
            <person name="Zhang T."/>
            <person name="Zhou Y."/>
            <person name="He R."/>
            <person name="Meng N."/>
            <person name="Wang Y."/>
            <person name="Liu W."/>
            <person name="Liu Z."/>
            <person name="Liu J."/>
            <person name="Guo Q."/>
            <person name="Huang H."/>
            <person name="Sederoff R.R."/>
            <person name="Wang G."/>
            <person name="Qu G."/>
            <person name="Chen S."/>
        </authorList>
    </citation>
    <scope>NUCLEOTIDE SEQUENCE</scope>
    <source>
        <tissue evidence="1">Leaves</tissue>
    </source>
</reference>
<comment type="caution">
    <text evidence="1">The sequence shown here is derived from an EMBL/GenBank/DDBJ whole genome shotgun (WGS) entry which is preliminary data.</text>
</comment>
<sequence>MNLLPTLSCVIPLRSPGRERWNTLLISEEISRINSSLHAYQLVKVVLEILPTPNACLFITCVACQVIHSNVKIPVIDICFSRIFRNVRSHVAVKPSNPVNVPFRCLLAFFTPRHLMLNLVYISSSMWKWRARLRNLVHLSSIRN</sequence>
<accession>A0AAD6M7S8</accession>
<dbReference type="Proteomes" id="UP001164929">
    <property type="component" value="Chromosome 11"/>
</dbReference>
<keyword evidence="2" id="KW-1185">Reference proteome</keyword>
<proteinExistence type="predicted"/>
<dbReference type="AlphaFoldDB" id="A0AAD6M7S8"/>
<protein>
    <submittedName>
        <fullName evidence="1">Uncharacterized protein</fullName>
    </submittedName>
</protein>
<organism evidence="1 2">
    <name type="scientific">Populus alba x Populus x berolinensis</name>
    <dbReference type="NCBI Taxonomy" id="444605"/>
    <lineage>
        <taxon>Eukaryota</taxon>
        <taxon>Viridiplantae</taxon>
        <taxon>Streptophyta</taxon>
        <taxon>Embryophyta</taxon>
        <taxon>Tracheophyta</taxon>
        <taxon>Spermatophyta</taxon>
        <taxon>Magnoliopsida</taxon>
        <taxon>eudicotyledons</taxon>
        <taxon>Gunneridae</taxon>
        <taxon>Pentapetalae</taxon>
        <taxon>rosids</taxon>
        <taxon>fabids</taxon>
        <taxon>Malpighiales</taxon>
        <taxon>Salicaceae</taxon>
        <taxon>Saliceae</taxon>
        <taxon>Populus</taxon>
    </lineage>
</organism>